<sequence>MDSSGFLVMFWPSRPYAIKHERIEMICCFDIGGSKAVVADMGSDNRPVIRDRQATPARDYDAFRETVKAMAGEGDAPVGISIAAVIDPVTGLARSANIPCITGRNVAEDLRETLSRPVYVINDANAFALAEAQTGAGIGHRQVLAAIIGTGIGGAVVIDGRVMTGATGNAGEWGHGPASAMRTGTVLPAIECGCGQVGCVDTLGAARGIERLHRHLHGIESDSVTILAQWHAGEELATRTVDVFLDIVGGALANIVNMVDPSIIPVSGGLAQDETLIEALDAEVRQRCLIERSERLLVPVLGGAEKALVGAAIFAREAHDAGNA</sequence>
<dbReference type="InterPro" id="IPR000600">
    <property type="entry name" value="ROK"/>
</dbReference>
<dbReference type="SUPFAM" id="SSF53067">
    <property type="entry name" value="Actin-like ATPase domain"/>
    <property type="match status" value="1"/>
</dbReference>
<dbReference type="InterPro" id="IPR049874">
    <property type="entry name" value="ROK_cs"/>
</dbReference>
<dbReference type="Proteomes" id="UP000004622">
    <property type="component" value="Unassembled WGS sequence"/>
</dbReference>
<name>I5BYS7_9HYPH</name>
<evidence type="ECO:0000313" key="2">
    <source>
        <dbReference type="EMBL" id="EIM74729.1"/>
    </source>
</evidence>
<dbReference type="PATRIC" id="fig|1189611.3.peg.2271"/>
<organism evidence="2 3">
    <name type="scientific">Nitratireductor aquibiodomus RA22</name>
    <dbReference type="NCBI Taxonomy" id="1189611"/>
    <lineage>
        <taxon>Bacteria</taxon>
        <taxon>Pseudomonadati</taxon>
        <taxon>Pseudomonadota</taxon>
        <taxon>Alphaproteobacteria</taxon>
        <taxon>Hyphomicrobiales</taxon>
        <taxon>Phyllobacteriaceae</taxon>
        <taxon>Nitratireductor</taxon>
    </lineage>
</organism>
<evidence type="ECO:0000256" key="1">
    <source>
        <dbReference type="ARBA" id="ARBA00006479"/>
    </source>
</evidence>
<dbReference type="InterPro" id="IPR043129">
    <property type="entry name" value="ATPase_NBD"/>
</dbReference>
<dbReference type="PANTHER" id="PTHR18964:SF149">
    <property type="entry name" value="BIFUNCTIONAL UDP-N-ACETYLGLUCOSAMINE 2-EPIMERASE_N-ACETYLMANNOSAMINE KINASE"/>
    <property type="match status" value="1"/>
</dbReference>
<dbReference type="Pfam" id="PF00480">
    <property type="entry name" value="ROK"/>
    <property type="match status" value="1"/>
</dbReference>
<dbReference type="STRING" id="204799.GCA_001696575_01234"/>
<accession>I5BYS7</accession>
<protein>
    <submittedName>
        <fullName evidence="2">ROK family protein</fullName>
    </submittedName>
</protein>
<comment type="caution">
    <text evidence="2">The sequence shown here is derived from an EMBL/GenBank/DDBJ whole genome shotgun (WGS) entry which is preliminary data.</text>
</comment>
<dbReference type="AlphaFoldDB" id="I5BYS7"/>
<proteinExistence type="inferred from homology"/>
<dbReference type="EMBL" id="AJXZ01000026">
    <property type="protein sequence ID" value="EIM74729.1"/>
    <property type="molecule type" value="Genomic_DNA"/>
</dbReference>
<dbReference type="Gene3D" id="3.30.420.40">
    <property type="match status" value="2"/>
</dbReference>
<reference evidence="2 3" key="1">
    <citation type="journal article" date="2012" name="J. Bacteriol.">
        <title>Genome Sequence of Nitratireductor aquibiodomus Strain RA22.</title>
        <authorList>
            <person name="Singh A."/>
            <person name="Jangir P.K."/>
            <person name="Kumari C."/>
            <person name="Sharma R."/>
        </authorList>
    </citation>
    <scope>NUCLEOTIDE SEQUENCE [LARGE SCALE GENOMIC DNA]</scope>
    <source>
        <strain evidence="2 3">RA22</strain>
    </source>
</reference>
<comment type="similarity">
    <text evidence="1">Belongs to the ROK (NagC/XylR) family.</text>
</comment>
<gene>
    <name evidence="2" type="ORF">A33O_11188</name>
</gene>
<evidence type="ECO:0000313" key="3">
    <source>
        <dbReference type="Proteomes" id="UP000004622"/>
    </source>
</evidence>
<dbReference type="PANTHER" id="PTHR18964">
    <property type="entry name" value="ROK (REPRESSOR, ORF, KINASE) FAMILY"/>
    <property type="match status" value="1"/>
</dbReference>
<dbReference type="PROSITE" id="PS01125">
    <property type="entry name" value="ROK"/>
    <property type="match status" value="1"/>
</dbReference>
<dbReference type="CDD" id="cd24057">
    <property type="entry name" value="ASKHA_NBD_ROK_NAGK"/>
    <property type="match status" value="1"/>
</dbReference>